<dbReference type="EMBL" id="LXEO01000072">
    <property type="protein sequence ID" value="OAT14640.1"/>
    <property type="molecule type" value="Genomic_DNA"/>
</dbReference>
<protein>
    <submittedName>
        <fullName evidence="4">Diguanylate cyclase/phosphodiesterase</fullName>
    </submittedName>
</protein>
<evidence type="ECO:0000259" key="2">
    <source>
        <dbReference type="PROSITE" id="PS50110"/>
    </source>
</evidence>
<dbReference type="PANTHER" id="PTHR33121">
    <property type="entry name" value="CYCLIC DI-GMP PHOSPHODIESTERASE PDEF"/>
    <property type="match status" value="1"/>
</dbReference>
<dbReference type="PROSITE" id="PS50883">
    <property type="entry name" value="EAL"/>
    <property type="match status" value="1"/>
</dbReference>
<dbReference type="RefSeq" id="WP_064556423.1">
    <property type="nucleotide sequence ID" value="NZ_LXEO01000072.1"/>
</dbReference>
<gene>
    <name evidence="4" type="ORF">M979_4410</name>
</gene>
<evidence type="ECO:0000259" key="3">
    <source>
        <dbReference type="PROSITE" id="PS50883"/>
    </source>
</evidence>
<evidence type="ECO:0000256" key="1">
    <source>
        <dbReference type="PROSITE-ProRule" id="PRU00169"/>
    </source>
</evidence>
<evidence type="ECO:0000313" key="5">
    <source>
        <dbReference type="Proteomes" id="UP000078286"/>
    </source>
</evidence>
<dbReference type="GO" id="GO:0000160">
    <property type="term" value="P:phosphorelay signal transduction system"/>
    <property type="evidence" value="ECO:0007669"/>
    <property type="project" value="InterPro"/>
</dbReference>
<evidence type="ECO:0000313" key="4">
    <source>
        <dbReference type="EMBL" id="OAT14640.1"/>
    </source>
</evidence>
<dbReference type="SMART" id="SM00052">
    <property type="entry name" value="EAL"/>
    <property type="match status" value="1"/>
</dbReference>
<sequence>MNNPKWILSFVIVAENVFHRRVLCSKINSLGYHNIFMADSCENALLICRQQEIDVLFCELQMPGMDGIALIRNLSATDFRGSIVISSSLKKEVTESILLMGRISGLQMLGSINKYSGAAQIDNLLTKKYVSRAQTNNNYRAAITEEDLQQALAHGVILPWYQPKVSFATGDWLGVEALARWYHPILGYISPSEFIPLAEQSGLIDRLTEDIFYQSIKDASEWYQDGLRINLSVNLSSLSLQNNDLFNNLLKHCHKWNVNPELITLEITEGIFIEDISQSLEVLNRMRMHGFQLSIDDFATGYSFVQKLTMLPFTELKLDKSYVSNCRHNPTSMAVVEYSLKLTQKLGLKSVAEGVEDQLTWKILSELGCDLCQGYFTAYPMPKQELKSWYLKWKRQFLNMHLEENN</sequence>
<dbReference type="Proteomes" id="UP000078286">
    <property type="component" value="Unassembled WGS sequence"/>
</dbReference>
<dbReference type="CDD" id="cd01948">
    <property type="entry name" value="EAL"/>
    <property type="match status" value="1"/>
</dbReference>
<dbReference type="PANTHER" id="PTHR33121:SF71">
    <property type="entry name" value="OXYGEN SENSOR PROTEIN DOSP"/>
    <property type="match status" value="1"/>
</dbReference>
<dbReference type="Gene3D" id="3.40.50.2300">
    <property type="match status" value="1"/>
</dbReference>
<dbReference type="InterPro" id="IPR001633">
    <property type="entry name" value="EAL_dom"/>
</dbReference>
<organism evidence="4 5">
    <name type="scientific">Buttiauxella noackiae ATCC 51607</name>
    <dbReference type="NCBI Taxonomy" id="1354255"/>
    <lineage>
        <taxon>Bacteria</taxon>
        <taxon>Pseudomonadati</taxon>
        <taxon>Pseudomonadota</taxon>
        <taxon>Gammaproteobacteria</taxon>
        <taxon>Enterobacterales</taxon>
        <taxon>Enterobacteriaceae</taxon>
        <taxon>Buttiauxella</taxon>
    </lineage>
</organism>
<feature type="domain" description="Response regulatory" evidence="2">
    <location>
        <begin position="9"/>
        <end position="129"/>
    </location>
</feature>
<dbReference type="InterPro" id="IPR050706">
    <property type="entry name" value="Cyclic-di-GMP_PDE-like"/>
</dbReference>
<reference evidence="4 5" key="1">
    <citation type="submission" date="2016-04" db="EMBL/GenBank/DDBJ databases">
        <title>ATOL: Assembling a taxonomically balanced genome-scale reconstruction of the evolutionary history of the Enterobacteriaceae.</title>
        <authorList>
            <person name="Plunkett G.III."/>
            <person name="Neeno-Eckwall E.C."/>
            <person name="Glasner J.D."/>
            <person name="Perna N.T."/>
        </authorList>
    </citation>
    <scope>NUCLEOTIDE SEQUENCE [LARGE SCALE GENOMIC DNA]</scope>
    <source>
        <strain evidence="4 5">ATCC 51607</strain>
    </source>
</reference>
<feature type="domain" description="EAL" evidence="3">
    <location>
        <begin position="141"/>
        <end position="394"/>
    </location>
</feature>
<accession>A0A1B7HG94</accession>
<name>A0A1B7HG94_9ENTR</name>
<dbReference type="Pfam" id="PF00563">
    <property type="entry name" value="EAL"/>
    <property type="match status" value="1"/>
</dbReference>
<dbReference type="InterPro" id="IPR001789">
    <property type="entry name" value="Sig_transdc_resp-reg_receiver"/>
</dbReference>
<comment type="caution">
    <text evidence="4">The sequence shown here is derived from an EMBL/GenBank/DDBJ whole genome shotgun (WGS) entry which is preliminary data.</text>
</comment>
<dbReference type="InterPro" id="IPR011006">
    <property type="entry name" value="CheY-like_superfamily"/>
</dbReference>
<comment type="caution">
    <text evidence="1">Lacks conserved residue(s) required for the propagation of feature annotation.</text>
</comment>
<dbReference type="PROSITE" id="PS50110">
    <property type="entry name" value="RESPONSE_REGULATORY"/>
    <property type="match status" value="1"/>
</dbReference>
<dbReference type="SUPFAM" id="SSF52172">
    <property type="entry name" value="CheY-like"/>
    <property type="match status" value="1"/>
</dbReference>
<dbReference type="Pfam" id="PF00072">
    <property type="entry name" value="Response_reg"/>
    <property type="match status" value="1"/>
</dbReference>
<proteinExistence type="predicted"/>
<dbReference type="SUPFAM" id="SSF141868">
    <property type="entry name" value="EAL domain-like"/>
    <property type="match status" value="1"/>
</dbReference>
<dbReference type="AlphaFoldDB" id="A0A1B7HG94"/>
<dbReference type="PATRIC" id="fig|1354255.3.peg.4551"/>
<dbReference type="GO" id="GO:0071111">
    <property type="term" value="F:cyclic-guanylate-specific phosphodiesterase activity"/>
    <property type="evidence" value="ECO:0007669"/>
    <property type="project" value="InterPro"/>
</dbReference>
<dbReference type="InterPro" id="IPR035919">
    <property type="entry name" value="EAL_sf"/>
</dbReference>
<keyword evidence="5" id="KW-1185">Reference proteome</keyword>
<dbReference type="Gene3D" id="3.20.20.450">
    <property type="entry name" value="EAL domain"/>
    <property type="match status" value="1"/>
</dbReference>